<evidence type="ECO:0000313" key="2">
    <source>
        <dbReference type="Proteomes" id="UP000624244"/>
    </source>
</evidence>
<proteinExistence type="predicted"/>
<dbReference type="AlphaFoldDB" id="A0A8H5ZPS2"/>
<reference evidence="1" key="1">
    <citation type="submission" date="2019-11" db="EMBL/GenBank/DDBJ databases">
        <title>Bipolaris sorokiniana Genome sequencing.</title>
        <authorList>
            <person name="Wang H."/>
        </authorList>
    </citation>
    <scope>NUCLEOTIDE SEQUENCE</scope>
</reference>
<name>A0A8H5ZPS2_COCSA</name>
<organism evidence="1 2">
    <name type="scientific">Cochliobolus sativus</name>
    <name type="common">Common root rot and spot blotch fungus</name>
    <name type="synonym">Bipolaris sorokiniana</name>
    <dbReference type="NCBI Taxonomy" id="45130"/>
    <lineage>
        <taxon>Eukaryota</taxon>
        <taxon>Fungi</taxon>
        <taxon>Dikarya</taxon>
        <taxon>Ascomycota</taxon>
        <taxon>Pezizomycotina</taxon>
        <taxon>Dothideomycetes</taxon>
        <taxon>Pleosporomycetidae</taxon>
        <taxon>Pleosporales</taxon>
        <taxon>Pleosporineae</taxon>
        <taxon>Pleosporaceae</taxon>
        <taxon>Bipolaris</taxon>
    </lineage>
</organism>
<dbReference type="EMBL" id="WNKQ01000004">
    <property type="protein sequence ID" value="KAF5851975.1"/>
    <property type="molecule type" value="Genomic_DNA"/>
</dbReference>
<protein>
    <submittedName>
        <fullName evidence="1">Uncharacterized protein</fullName>
    </submittedName>
</protein>
<accession>A0A8H5ZPS2</accession>
<evidence type="ECO:0000313" key="1">
    <source>
        <dbReference type="EMBL" id="KAF5851975.1"/>
    </source>
</evidence>
<sequence>MHNYISTHLRIYVSTLDSSVARKWRCTLRPLYLCAVPDSASPTPRPRDAHARSSPSMIEFGALALASAKGESERKKKATRRIRMNAFGCLG</sequence>
<gene>
    <name evidence="1" type="ORF">GGP41_000700</name>
</gene>
<dbReference type="Proteomes" id="UP000624244">
    <property type="component" value="Unassembled WGS sequence"/>
</dbReference>
<comment type="caution">
    <text evidence="1">The sequence shown here is derived from an EMBL/GenBank/DDBJ whole genome shotgun (WGS) entry which is preliminary data.</text>
</comment>